<proteinExistence type="predicted"/>
<gene>
    <name evidence="1" type="ORF">SO3561_09411</name>
</gene>
<evidence type="ECO:0000313" key="1">
    <source>
        <dbReference type="EMBL" id="GAX57841.1"/>
    </source>
</evidence>
<name>A0A250VUM8_STROL</name>
<dbReference type="Proteomes" id="UP000217446">
    <property type="component" value="Unassembled WGS sequence"/>
</dbReference>
<protein>
    <submittedName>
        <fullName evidence="1">Uncharacterized protein</fullName>
    </submittedName>
</protein>
<comment type="caution">
    <text evidence="1">The sequence shown here is derived from an EMBL/GenBank/DDBJ whole genome shotgun (WGS) entry which is preliminary data.</text>
</comment>
<dbReference type="AlphaFoldDB" id="A0A250VUM8"/>
<reference evidence="2" key="1">
    <citation type="submission" date="2017-05" db="EMBL/GenBank/DDBJ databases">
        <title>Streptomyces olivochromogenes NBRC 3561 whole genome shotgun sequence.</title>
        <authorList>
            <person name="Dohra H."/>
            <person name="Kodani S."/>
        </authorList>
    </citation>
    <scope>NUCLEOTIDE SEQUENCE [LARGE SCALE GENOMIC DNA]</scope>
    <source>
        <strain evidence="2">NBRC 3561</strain>
    </source>
</reference>
<keyword evidence="2" id="KW-1185">Reference proteome</keyword>
<evidence type="ECO:0000313" key="2">
    <source>
        <dbReference type="Proteomes" id="UP000217446"/>
    </source>
</evidence>
<accession>A0A250VUM8</accession>
<organism evidence="1 2">
    <name type="scientific">Streptomyces olivochromogenes</name>
    <dbReference type="NCBI Taxonomy" id="1963"/>
    <lineage>
        <taxon>Bacteria</taxon>
        <taxon>Bacillati</taxon>
        <taxon>Actinomycetota</taxon>
        <taxon>Actinomycetes</taxon>
        <taxon>Kitasatosporales</taxon>
        <taxon>Streptomycetaceae</taxon>
        <taxon>Streptomyces</taxon>
    </lineage>
</organism>
<sequence length="85" mass="9645">MCPYWMASAIRPLGRRAMCQARVRLNQLMRMAPCGSAGTTCSGSPCASASWLTQTTKSSIRLFKVDFFNAPWWPRPCWKSWWAAL</sequence>
<dbReference type="EMBL" id="BDQI01000041">
    <property type="protein sequence ID" value="GAX57841.1"/>
    <property type="molecule type" value="Genomic_DNA"/>
</dbReference>